<geneLocation type="plasmid" evidence="2">
    <name>pNITHX1</name>
</geneLocation>
<evidence type="ECO:0000313" key="2">
    <source>
        <dbReference type="Proteomes" id="UP000001953"/>
    </source>
</evidence>
<dbReference type="HOGENOM" id="CLU_2260785_0_0_5"/>
<name>Q1QG25_NITHX</name>
<reference evidence="2" key="1">
    <citation type="submission" date="2006-03" db="EMBL/GenBank/DDBJ databases">
        <title>Complete sequence of plasmid 1 of Nitrobacter hamburgensis X14.</title>
        <authorList>
            <consortium name="US DOE Joint Genome Institute"/>
            <person name="Copeland A."/>
            <person name="Lucas S."/>
            <person name="Lapidus A."/>
            <person name="Barry K."/>
            <person name="Detter J.C."/>
            <person name="Glavina del Rio T."/>
            <person name="Hammon N."/>
            <person name="Israni S."/>
            <person name="Dalin E."/>
            <person name="Tice H."/>
            <person name="Pitluck S."/>
            <person name="Chain P."/>
            <person name="Malfatti S."/>
            <person name="Shin M."/>
            <person name="Vergez L."/>
            <person name="Schmutz J."/>
            <person name="Larimer F."/>
            <person name="Land M."/>
            <person name="Hauser L."/>
            <person name="Kyrpides N."/>
            <person name="Ivanova N."/>
            <person name="Ward B."/>
            <person name="Arp D."/>
            <person name="Klotz M."/>
            <person name="Stein L."/>
            <person name="O'Mullan G."/>
            <person name="Starkenburg S."/>
            <person name="Sayavedra L."/>
            <person name="Poret-Peterson A.T."/>
            <person name="Gentry M.E."/>
            <person name="Bruce D."/>
            <person name="Richardson P."/>
        </authorList>
    </citation>
    <scope>NUCLEOTIDE SEQUENCE [LARGE SCALE GENOMIC DNA]</scope>
    <source>
        <strain evidence="2">DSM 10229 / NCIMB 13809 / X14</strain>
        <plasmid evidence="2">Plasmid pNITHX1</plasmid>
    </source>
</reference>
<protein>
    <submittedName>
        <fullName evidence="1">Uncharacterized protein</fullName>
    </submittedName>
</protein>
<accession>Q1QG25</accession>
<sequence length="103" mass="11902">MRYPRGRARPDHSCVAATIGIMRAKHCVSVDQLRPSEPTLQPVDRDHQLVPIQNFDQPINRNFRKPGADFKISVDNILYLNDDVKQYIMVSHVHLLRRLATKT</sequence>
<evidence type="ECO:0000313" key="1">
    <source>
        <dbReference type="EMBL" id="ABE64822.1"/>
    </source>
</evidence>
<dbReference type="AlphaFoldDB" id="Q1QG25"/>
<dbReference type="KEGG" id="nha:Nham_4199"/>
<gene>
    <name evidence="1" type="ordered locus">Nham_4199</name>
</gene>
<dbReference type="EMBL" id="CP000320">
    <property type="protein sequence ID" value="ABE64822.1"/>
    <property type="molecule type" value="Genomic_DNA"/>
</dbReference>
<organism evidence="1 2">
    <name type="scientific">Nitrobacter hamburgensis (strain DSM 10229 / NCIMB 13809 / X14)</name>
    <dbReference type="NCBI Taxonomy" id="323097"/>
    <lineage>
        <taxon>Bacteria</taxon>
        <taxon>Pseudomonadati</taxon>
        <taxon>Pseudomonadota</taxon>
        <taxon>Alphaproteobacteria</taxon>
        <taxon>Hyphomicrobiales</taxon>
        <taxon>Nitrobacteraceae</taxon>
        <taxon>Nitrobacter</taxon>
    </lineage>
</organism>
<dbReference type="Proteomes" id="UP000001953">
    <property type="component" value="Plasmid 1"/>
</dbReference>
<proteinExistence type="predicted"/>
<keyword evidence="2" id="KW-1185">Reference proteome</keyword>
<keyword evidence="1" id="KW-0614">Plasmid</keyword>